<evidence type="ECO:0000256" key="9">
    <source>
        <dbReference type="HAMAP-Rule" id="MF_00306"/>
    </source>
</evidence>
<evidence type="ECO:0000256" key="4">
    <source>
        <dbReference type="ARBA" id="ARBA00022884"/>
    </source>
</evidence>
<reference evidence="14 15" key="1">
    <citation type="journal article" date="2014" name="BMC Genomics">
        <title>Comparison of environmental and isolate Sulfobacillus genomes reveals diverse carbon, sulfur, nitrogen, and hydrogen metabolisms.</title>
        <authorList>
            <person name="Justice N.B."/>
            <person name="Norman A."/>
            <person name="Brown C.T."/>
            <person name="Singh A."/>
            <person name="Thomas B.C."/>
            <person name="Banfield J.F."/>
        </authorList>
    </citation>
    <scope>NUCLEOTIDE SEQUENCE [LARGE SCALE GENOMIC DNA]</scope>
    <source>
        <strain evidence="14">AMDSBA1</strain>
    </source>
</reference>
<evidence type="ECO:0000259" key="12">
    <source>
        <dbReference type="SMART" id="SM00962"/>
    </source>
</evidence>
<dbReference type="NCBIfam" id="TIGR00959">
    <property type="entry name" value="ffh"/>
    <property type="match status" value="1"/>
</dbReference>
<comment type="function">
    <text evidence="9">Involved in targeting and insertion of nascent membrane proteins into the cytoplasmic membrane. Binds to the hydrophobic signal sequence of the ribosome-nascent chain (RNC) as it emerges from the ribosomes. The SRP-RNC complex is then targeted to the cytoplasmic membrane where it interacts with the SRP receptor FtsY.</text>
</comment>
<keyword evidence="4 9" id="KW-0694">RNA-binding</keyword>
<dbReference type="InterPro" id="IPR042101">
    <property type="entry name" value="SRP54_N_sf"/>
</dbReference>
<dbReference type="SUPFAM" id="SSF52540">
    <property type="entry name" value="P-loop containing nucleoside triphosphate hydrolases"/>
    <property type="match status" value="1"/>
</dbReference>
<dbReference type="Gene3D" id="1.10.260.30">
    <property type="entry name" value="Signal recognition particle, SRP54 subunit, M-domain"/>
    <property type="match status" value="1"/>
</dbReference>
<dbReference type="SMART" id="SM00963">
    <property type="entry name" value="SRP54_N"/>
    <property type="match status" value="1"/>
</dbReference>
<keyword evidence="2 9" id="KW-0547">Nucleotide-binding</keyword>
<evidence type="ECO:0000256" key="3">
    <source>
        <dbReference type="ARBA" id="ARBA00022801"/>
    </source>
</evidence>
<dbReference type="SMART" id="SM00382">
    <property type="entry name" value="AAA"/>
    <property type="match status" value="1"/>
</dbReference>
<comment type="subcellular location">
    <subcellularLocation>
        <location evidence="9">Cytoplasm</location>
    </subcellularLocation>
    <text evidence="9">The SRP-RNC complex is targeted to the cytoplasmic membrane.</text>
</comment>
<dbReference type="GO" id="GO:0008312">
    <property type="term" value="F:7S RNA binding"/>
    <property type="evidence" value="ECO:0007669"/>
    <property type="project" value="InterPro"/>
</dbReference>
<proteinExistence type="inferred from homology"/>
<feature type="domain" description="AAA+ ATPase" evidence="11">
    <location>
        <begin position="99"/>
        <end position="272"/>
    </location>
</feature>
<evidence type="ECO:0000256" key="1">
    <source>
        <dbReference type="ARBA" id="ARBA00005450"/>
    </source>
</evidence>
<evidence type="ECO:0000256" key="10">
    <source>
        <dbReference type="SAM" id="MobiDB-lite"/>
    </source>
</evidence>
<dbReference type="EC" id="3.6.5.4" evidence="9"/>
<dbReference type="Gene3D" id="1.20.120.140">
    <property type="entry name" value="Signal recognition particle SRP54, nucleotide-binding domain"/>
    <property type="match status" value="1"/>
</dbReference>
<keyword evidence="9" id="KW-0963">Cytoplasm</keyword>
<dbReference type="InterPro" id="IPR036891">
    <property type="entry name" value="Signal_recog_part_SRP54_M_sf"/>
</dbReference>
<feature type="binding site" evidence="9">
    <location>
        <begin position="188"/>
        <end position="192"/>
    </location>
    <ligand>
        <name>GTP</name>
        <dbReference type="ChEBI" id="CHEBI:37565"/>
    </ligand>
</feature>
<dbReference type="CDD" id="cd18539">
    <property type="entry name" value="SRP_G"/>
    <property type="match status" value="1"/>
</dbReference>
<evidence type="ECO:0000256" key="5">
    <source>
        <dbReference type="ARBA" id="ARBA00023134"/>
    </source>
</evidence>
<dbReference type="Proteomes" id="UP000242699">
    <property type="component" value="Unassembled WGS sequence"/>
</dbReference>
<evidence type="ECO:0000256" key="6">
    <source>
        <dbReference type="ARBA" id="ARBA00023135"/>
    </source>
</evidence>
<dbReference type="Pfam" id="PF02881">
    <property type="entry name" value="SRP54_N"/>
    <property type="match status" value="1"/>
</dbReference>
<comment type="domain">
    <text evidence="9">Composed of three domains: the N-terminal N domain, which is responsible for interactions with the ribosome, the central G domain, which binds GTP, and the C-terminal M domain, which binds the RNA and the signal sequence of the RNC.</text>
</comment>
<feature type="domain" description="SRP54-type proteins GTP-binding" evidence="12">
    <location>
        <begin position="100"/>
        <end position="294"/>
    </location>
</feature>
<dbReference type="InterPro" id="IPR003593">
    <property type="entry name" value="AAA+_ATPase"/>
</dbReference>
<keyword evidence="7 9" id="KW-0687">Ribonucleoprotein</keyword>
<name>A0A2T2XAJ8_9FIRM</name>
<evidence type="ECO:0000256" key="2">
    <source>
        <dbReference type="ARBA" id="ARBA00022741"/>
    </source>
</evidence>
<feature type="binding site" evidence="9">
    <location>
        <begin position="246"/>
        <end position="249"/>
    </location>
    <ligand>
        <name>GTP</name>
        <dbReference type="ChEBI" id="CHEBI:37565"/>
    </ligand>
</feature>
<dbReference type="GO" id="GO:0006614">
    <property type="term" value="P:SRP-dependent cotranslational protein targeting to membrane"/>
    <property type="evidence" value="ECO:0007669"/>
    <property type="project" value="InterPro"/>
</dbReference>
<comment type="catalytic activity">
    <reaction evidence="8 9">
        <text>GTP + H2O = GDP + phosphate + H(+)</text>
        <dbReference type="Rhea" id="RHEA:19669"/>
        <dbReference type="ChEBI" id="CHEBI:15377"/>
        <dbReference type="ChEBI" id="CHEBI:15378"/>
        <dbReference type="ChEBI" id="CHEBI:37565"/>
        <dbReference type="ChEBI" id="CHEBI:43474"/>
        <dbReference type="ChEBI" id="CHEBI:58189"/>
        <dbReference type="EC" id="3.6.5.4"/>
    </reaction>
</comment>
<evidence type="ECO:0000256" key="7">
    <source>
        <dbReference type="ARBA" id="ARBA00023274"/>
    </source>
</evidence>
<dbReference type="EMBL" id="PXYT01000002">
    <property type="protein sequence ID" value="PSR31488.1"/>
    <property type="molecule type" value="Genomic_DNA"/>
</dbReference>
<dbReference type="GO" id="GO:0005525">
    <property type="term" value="F:GTP binding"/>
    <property type="evidence" value="ECO:0007669"/>
    <property type="project" value="UniProtKB-UniRule"/>
</dbReference>
<dbReference type="InterPro" id="IPR022941">
    <property type="entry name" value="SRP54"/>
</dbReference>
<feature type="compositionally biased region" description="Basic and acidic residues" evidence="10">
    <location>
        <begin position="442"/>
        <end position="453"/>
    </location>
</feature>
<evidence type="ECO:0000313" key="15">
    <source>
        <dbReference type="Proteomes" id="UP000242699"/>
    </source>
</evidence>
<dbReference type="PANTHER" id="PTHR11564">
    <property type="entry name" value="SIGNAL RECOGNITION PARTICLE 54K PROTEIN SRP54"/>
    <property type="match status" value="1"/>
</dbReference>
<comment type="similarity">
    <text evidence="1 9">Belongs to the GTP-binding SRP family. SRP54 subfamily.</text>
</comment>
<feature type="domain" description="Signal recognition particle SRP54 helical bundle" evidence="13">
    <location>
        <begin position="1"/>
        <end position="86"/>
    </location>
</feature>
<organism evidence="14 15">
    <name type="scientific">Sulfobacillus benefaciens</name>
    <dbReference type="NCBI Taxonomy" id="453960"/>
    <lineage>
        <taxon>Bacteria</taxon>
        <taxon>Bacillati</taxon>
        <taxon>Bacillota</taxon>
        <taxon>Clostridia</taxon>
        <taxon>Eubacteriales</taxon>
        <taxon>Clostridiales Family XVII. Incertae Sedis</taxon>
        <taxon>Sulfobacillus</taxon>
    </lineage>
</organism>
<dbReference type="InterPro" id="IPR004780">
    <property type="entry name" value="SRP"/>
</dbReference>
<dbReference type="InterPro" id="IPR004125">
    <property type="entry name" value="Signal_recog_particle_SRP54_M"/>
</dbReference>
<dbReference type="InterPro" id="IPR013822">
    <property type="entry name" value="Signal_recog_particl_SRP54_hlx"/>
</dbReference>
<dbReference type="SUPFAM" id="SSF47446">
    <property type="entry name" value="Signal peptide-binding domain"/>
    <property type="match status" value="1"/>
</dbReference>
<dbReference type="SMART" id="SM00962">
    <property type="entry name" value="SRP54"/>
    <property type="match status" value="1"/>
</dbReference>
<evidence type="ECO:0000313" key="14">
    <source>
        <dbReference type="EMBL" id="PSR31488.1"/>
    </source>
</evidence>
<gene>
    <name evidence="9" type="primary">ffh</name>
    <name evidence="14" type="ORF">C7B43_01985</name>
</gene>
<evidence type="ECO:0000259" key="11">
    <source>
        <dbReference type="SMART" id="SM00382"/>
    </source>
</evidence>
<feature type="region of interest" description="Disordered" evidence="10">
    <location>
        <begin position="428"/>
        <end position="453"/>
    </location>
</feature>
<keyword evidence="6 9" id="KW-0733">Signal recognition particle</keyword>
<evidence type="ECO:0000256" key="8">
    <source>
        <dbReference type="ARBA" id="ARBA00048027"/>
    </source>
</evidence>
<dbReference type="Gene3D" id="3.40.50.300">
    <property type="entry name" value="P-loop containing nucleotide triphosphate hydrolases"/>
    <property type="match status" value="1"/>
</dbReference>
<keyword evidence="3 9" id="KW-0378">Hydrolase</keyword>
<dbReference type="GO" id="GO:0048500">
    <property type="term" value="C:signal recognition particle"/>
    <property type="evidence" value="ECO:0007669"/>
    <property type="project" value="UniProtKB-UniRule"/>
</dbReference>
<comment type="caution">
    <text evidence="14">The sequence shown here is derived from an EMBL/GenBank/DDBJ whole genome shotgun (WGS) entry which is preliminary data.</text>
</comment>
<dbReference type="PANTHER" id="PTHR11564:SF5">
    <property type="entry name" value="SIGNAL RECOGNITION PARTICLE SUBUNIT SRP54"/>
    <property type="match status" value="1"/>
</dbReference>
<feature type="binding site" evidence="9">
    <location>
        <begin position="107"/>
        <end position="114"/>
    </location>
    <ligand>
        <name>GTP</name>
        <dbReference type="ChEBI" id="CHEBI:37565"/>
    </ligand>
</feature>
<evidence type="ECO:0000259" key="13">
    <source>
        <dbReference type="SMART" id="SM00963"/>
    </source>
</evidence>
<protein>
    <recommendedName>
        <fullName evidence="9">Signal recognition particle protein</fullName>
        <ecNumber evidence="9">3.6.5.4</ecNumber>
    </recommendedName>
    <alternativeName>
        <fullName evidence="9">Fifty-four homolog</fullName>
    </alternativeName>
</protein>
<dbReference type="InterPro" id="IPR000897">
    <property type="entry name" value="SRP54_GTPase_dom"/>
</dbReference>
<dbReference type="Pfam" id="PF00448">
    <property type="entry name" value="SRP54"/>
    <property type="match status" value="1"/>
</dbReference>
<dbReference type="GO" id="GO:0003924">
    <property type="term" value="F:GTPase activity"/>
    <property type="evidence" value="ECO:0007669"/>
    <property type="project" value="UniProtKB-UniRule"/>
</dbReference>
<comment type="subunit">
    <text evidence="9">Part of the signal recognition particle protein translocation system, which is composed of SRP and FtsY.</text>
</comment>
<dbReference type="Pfam" id="PF02978">
    <property type="entry name" value="SRP_SPB"/>
    <property type="match status" value="1"/>
</dbReference>
<accession>A0A2T2XAJ8</accession>
<keyword evidence="5 9" id="KW-0342">GTP-binding</keyword>
<dbReference type="HAMAP" id="MF_00306">
    <property type="entry name" value="SRP54"/>
    <property type="match status" value="1"/>
</dbReference>
<sequence>MFDNLTEKLQSTFKRMRSKGRLTEDDVREGLRDVRMALLEADVNFKVVRDFLRRVEEEAIGQDILESLTPAQGVVRIVRDHLTELMGQQVERIKMASNPPTVIYLVGLQGSGKTTSAAKLARMLKQQGRQPLMVAADIYRPAAVDQLQALGTQIQVPVIYEEGLSPVQLVREGWQRSRQMARDVLLVDTAGRLHIDRALMDELVQMQQEVAAHETLLVVDAMTGQDAVRVAAAFKDLLPVTGVILTKLDGDARGGAALSIRAVTGLPVKLIATGEKVEALEPFQPDRMASRILGMGDVLTLIEKAEESLDKEEIETHAKRIGTKDFNFEDFQAMLRQVKKLGPLSKVMELLPGGMGPLNLNKYKDQVDDKGLERVEAIINSMTVVERRKPEIIDGSRRRRIARGSGTSVQEINRLVKQFYEMRKLMKQMKGSGRKKKFPKLPFKDLKDFPDLK</sequence>
<dbReference type="InterPro" id="IPR027417">
    <property type="entry name" value="P-loop_NTPase"/>
</dbReference>
<dbReference type="AlphaFoldDB" id="A0A2T2XAJ8"/>